<name>A0A9P1BMZ1_9DINO</name>
<protein>
    <submittedName>
        <fullName evidence="1">Uncharacterized protein</fullName>
    </submittedName>
</protein>
<accession>A0A9P1BMZ1</accession>
<reference evidence="1" key="1">
    <citation type="submission" date="2022-10" db="EMBL/GenBank/DDBJ databases">
        <authorList>
            <person name="Chen Y."/>
            <person name="Dougan E. K."/>
            <person name="Chan C."/>
            <person name="Rhodes N."/>
            <person name="Thang M."/>
        </authorList>
    </citation>
    <scope>NUCLEOTIDE SEQUENCE</scope>
</reference>
<dbReference type="EMBL" id="CAMXCT020000225">
    <property type="protein sequence ID" value="CAL1129215.1"/>
    <property type="molecule type" value="Genomic_DNA"/>
</dbReference>
<dbReference type="Proteomes" id="UP001152797">
    <property type="component" value="Unassembled WGS sequence"/>
</dbReference>
<proteinExistence type="predicted"/>
<dbReference type="EMBL" id="CAMXCT030000225">
    <property type="protein sequence ID" value="CAL4763152.1"/>
    <property type="molecule type" value="Genomic_DNA"/>
</dbReference>
<evidence type="ECO:0000313" key="3">
    <source>
        <dbReference type="Proteomes" id="UP001152797"/>
    </source>
</evidence>
<sequence length="112" mass="13049">MEHDLSSTLNQLVEVQKQQKASYESLERLNQQHREWQTTIERLLQNITASTEGKNSLELINESFGTIQDEITQAPRRHELKKVPSLFNERTYANNWSILPLKKLVSEALKES</sequence>
<reference evidence="2 3" key="2">
    <citation type="submission" date="2024-05" db="EMBL/GenBank/DDBJ databases">
        <authorList>
            <person name="Chen Y."/>
            <person name="Shah S."/>
            <person name="Dougan E. K."/>
            <person name="Thang M."/>
            <person name="Chan C."/>
        </authorList>
    </citation>
    <scope>NUCLEOTIDE SEQUENCE [LARGE SCALE GENOMIC DNA]</scope>
</reference>
<evidence type="ECO:0000313" key="2">
    <source>
        <dbReference type="EMBL" id="CAL4763152.1"/>
    </source>
</evidence>
<dbReference type="AlphaFoldDB" id="A0A9P1BMZ1"/>
<dbReference type="EMBL" id="CAMXCT010000225">
    <property type="protein sequence ID" value="CAI3975840.1"/>
    <property type="molecule type" value="Genomic_DNA"/>
</dbReference>
<comment type="caution">
    <text evidence="1">The sequence shown here is derived from an EMBL/GenBank/DDBJ whole genome shotgun (WGS) entry which is preliminary data.</text>
</comment>
<keyword evidence="3" id="KW-1185">Reference proteome</keyword>
<organism evidence="1">
    <name type="scientific">Cladocopium goreaui</name>
    <dbReference type="NCBI Taxonomy" id="2562237"/>
    <lineage>
        <taxon>Eukaryota</taxon>
        <taxon>Sar</taxon>
        <taxon>Alveolata</taxon>
        <taxon>Dinophyceae</taxon>
        <taxon>Suessiales</taxon>
        <taxon>Symbiodiniaceae</taxon>
        <taxon>Cladocopium</taxon>
    </lineage>
</organism>
<evidence type="ECO:0000313" key="1">
    <source>
        <dbReference type="EMBL" id="CAI3975840.1"/>
    </source>
</evidence>
<gene>
    <name evidence="1" type="ORF">C1SCF055_LOCUS4117</name>
</gene>